<dbReference type="SUPFAM" id="SSF55874">
    <property type="entry name" value="ATPase domain of HSP90 chaperone/DNA topoisomerase II/histidine kinase"/>
    <property type="match status" value="1"/>
</dbReference>
<comment type="caution">
    <text evidence="4">The sequence shown here is derived from an EMBL/GenBank/DDBJ whole genome shotgun (WGS) entry which is preliminary data.</text>
</comment>
<keyword evidence="4" id="KW-0418">Kinase</keyword>
<feature type="transmembrane region" description="Helical" evidence="2">
    <location>
        <begin position="138"/>
        <end position="161"/>
    </location>
</feature>
<dbReference type="Pfam" id="PF06580">
    <property type="entry name" value="His_kinase"/>
    <property type="match status" value="1"/>
</dbReference>
<dbReference type="InterPro" id="IPR010559">
    <property type="entry name" value="Sig_transdc_His_kin_internal"/>
</dbReference>
<proteinExistence type="predicted"/>
<dbReference type="AlphaFoldDB" id="A0A318UK92"/>
<dbReference type="GO" id="GO:0016020">
    <property type="term" value="C:membrane"/>
    <property type="evidence" value="ECO:0007669"/>
    <property type="project" value="InterPro"/>
</dbReference>
<dbReference type="RefSeq" id="WP_110831688.1">
    <property type="nucleotide sequence ID" value="NZ_QKLU01000004.1"/>
</dbReference>
<dbReference type="GO" id="GO:0000155">
    <property type="term" value="F:phosphorelay sensor kinase activity"/>
    <property type="evidence" value="ECO:0007669"/>
    <property type="project" value="InterPro"/>
</dbReference>
<sequence length="369" mass="42688">MQITQLIEKIYTKPSLRVGFHLIFWLLLFGVKLYLTAVSFNVYRSFPTLSYVYINLFSTLLLAAFYYLFVYVLIPVFFNKKKYFQGILVSLGLILLYTLTDTFTEMQLIKTCKACTLILQKDHPDYASYLNRGFINVVLTRILGLGTPMLLLFALCIPFSIKMTLQSFRNNLKTLQLSRDNMELELNFLKAQLNPHFLFNSMNNIYGLILTGNKEKSAALVARLSELLRYTLYDSNQVTMPLEKEVQLIRDYIELEKVRLNDSRVIFSYQTDSPDYDLAPMLLLPLIENAFKYSKDNTDSFIDIFLDIINGKLRFTIDNSMDTERLPGISGGIGLVNFKKRMDLYYPGKYWYEAGPSGTTYSVNLTIEL</sequence>
<reference evidence="4 5" key="1">
    <citation type="submission" date="2018-06" db="EMBL/GenBank/DDBJ databases">
        <title>Genomic Encyclopedia of Archaeal and Bacterial Type Strains, Phase II (KMG-II): from individual species to whole genera.</title>
        <authorList>
            <person name="Goeker M."/>
        </authorList>
    </citation>
    <scope>NUCLEOTIDE SEQUENCE [LARGE SCALE GENOMIC DNA]</scope>
    <source>
        <strain evidence="4 5">DSM 27372</strain>
    </source>
</reference>
<dbReference type="PANTHER" id="PTHR34220:SF7">
    <property type="entry name" value="SENSOR HISTIDINE KINASE YPDA"/>
    <property type="match status" value="1"/>
</dbReference>
<feature type="domain" description="Signal transduction histidine kinase internal region" evidence="3">
    <location>
        <begin position="185"/>
        <end position="262"/>
    </location>
</feature>
<feature type="coiled-coil region" evidence="1">
    <location>
        <begin position="165"/>
        <end position="192"/>
    </location>
</feature>
<keyword evidence="2" id="KW-0812">Transmembrane</keyword>
<dbReference type="Gene3D" id="3.30.565.10">
    <property type="entry name" value="Histidine kinase-like ATPase, C-terminal domain"/>
    <property type="match status" value="1"/>
</dbReference>
<keyword evidence="1" id="KW-0175">Coiled coil</keyword>
<dbReference type="InterPro" id="IPR036890">
    <property type="entry name" value="HATPase_C_sf"/>
</dbReference>
<name>A0A318UK92_9SPHI</name>
<dbReference type="OrthoDB" id="9809908at2"/>
<keyword evidence="4" id="KW-0808">Transferase</keyword>
<evidence type="ECO:0000313" key="5">
    <source>
        <dbReference type="Proteomes" id="UP000248198"/>
    </source>
</evidence>
<accession>A0A318UK92</accession>
<keyword evidence="2" id="KW-0472">Membrane</keyword>
<dbReference type="PANTHER" id="PTHR34220">
    <property type="entry name" value="SENSOR HISTIDINE KINASE YPDA"/>
    <property type="match status" value="1"/>
</dbReference>
<feature type="transmembrane region" description="Helical" evidence="2">
    <location>
        <begin position="83"/>
        <end position="100"/>
    </location>
</feature>
<evidence type="ECO:0000256" key="2">
    <source>
        <dbReference type="SAM" id="Phobius"/>
    </source>
</evidence>
<gene>
    <name evidence="4" type="ORF">B0O44_104576</name>
</gene>
<evidence type="ECO:0000313" key="4">
    <source>
        <dbReference type="EMBL" id="PYF74405.1"/>
    </source>
</evidence>
<dbReference type="EMBL" id="QKLU01000004">
    <property type="protein sequence ID" value="PYF74405.1"/>
    <property type="molecule type" value="Genomic_DNA"/>
</dbReference>
<keyword evidence="2" id="KW-1133">Transmembrane helix</keyword>
<feature type="transmembrane region" description="Helical" evidence="2">
    <location>
        <begin position="20"/>
        <end position="40"/>
    </location>
</feature>
<dbReference type="InterPro" id="IPR050640">
    <property type="entry name" value="Bact_2-comp_sensor_kinase"/>
</dbReference>
<keyword evidence="5" id="KW-1185">Reference proteome</keyword>
<evidence type="ECO:0000259" key="3">
    <source>
        <dbReference type="Pfam" id="PF06580"/>
    </source>
</evidence>
<protein>
    <submittedName>
        <fullName evidence="4">Histidine kinase</fullName>
    </submittedName>
</protein>
<organism evidence="4 5">
    <name type="scientific">Pedobacter nutrimenti</name>
    <dbReference type="NCBI Taxonomy" id="1241337"/>
    <lineage>
        <taxon>Bacteria</taxon>
        <taxon>Pseudomonadati</taxon>
        <taxon>Bacteroidota</taxon>
        <taxon>Sphingobacteriia</taxon>
        <taxon>Sphingobacteriales</taxon>
        <taxon>Sphingobacteriaceae</taxon>
        <taxon>Pedobacter</taxon>
    </lineage>
</organism>
<feature type="transmembrane region" description="Helical" evidence="2">
    <location>
        <begin position="52"/>
        <end position="74"/>
    </location>
</feature>
<dbReference type="Proteomes" id="UP000248198">
    <property type="component" value="Unassembled WGS sequence"/>
</dbReference>
<evidence type="ECO:0000256" key="1">
    <source>
        <dbReference type="SAM" id="Coils"/>
    </source>
</evidence>